<feature type="region of interest" description="Disordered" evidence="1">
    <location>
        <begin position="33"/>
        <end position="69"/>
    </location>
</feature>
<gene>
    <name evidence="2" type="ORF">GCM10009098_33070</name>
</gene>
<dbReference type="EMBL" id="BAAAEO010000005">
    <property type="protein sequence ID" value="GAA0562317.1"/>
    <property type="molecule type" value="Genomic_DNA"/>
</dbReference>
<evidence type="ECO:0000256" key="1">
    <source>
        <dbReference type="SAM" id="MobiDB-lite"/>
    </source>
</evidence>
<accession>A0ABN1EAA6</accession>
<organism evidence="2 3">
    <name type="scientific">Rheinheimera aquimaris</name>
    <dbReference type="NCBI Taxonomy" id="412437"/>
    <lineage>
        <taxon>Bacteria</taxon>
        <taxon>Pseudomonadati</taxon>
        <taxon>Pseudomonadota</taxon>
        <taxon>Gammaproteobacteria</taxon>
        <taxon>Chromatiales</taxon>
        <taxon>Chromatiaceae</taxon>
        <taxon>Rheinheimera</taxon>
    </lineage>
</organism>
<evidence type="ECO:0000313" key="3">
    <source>
        <dbReference type="Proteomes" id="UP001501169"/>
    </source>
</evidence>
<feature type="compositionally biased region" description="Low complexity" evidence="1">
    <location>
        <begin position="44"/>
        <end position="62"/>
    </location>
</feature>
<proteinExistence type="predicted"/>
<protein>
    <submittedName>
        <fullName evidence="2">Uncharacterized protein</fullName>
    </submittedName>
</protein>
<name>A0ABN1EAA6_9GAMM</name>
<dbReference type="Proteomes" id="UP001501169">
    <property type="component" value="Unassembled WGS sequence"/>
</dbReference>
<evidence type="ECO:0000313" key="2">
    <source>
        <dbReference type="EMBL" id="GAA0562317.1"/>
    </source>
</evidence>
<reference evidence="2 3" key="1">
    <citation type="journal article" date="2019" name="Int. J. Syst. Evol. Microbiol.">
        <title>The Global Catalogue of Microorganisms (GCM) 10K type strain sequencing project: providing services to taxonomists for standard genome sequencing and annotation.</title>
        <authorList>
            <consortium name="The Broad Institute Genomics Platform"/>
            <consortium name="The Broad Institute Genome Sequencing Center for Infectious Disease"/>
            <person name="Wu L."/>
            <person name="Ma J."/>
        </authorList>
    </citation>
    <scope>NUCLEOTIDE SEQUENCE [LARGE SCALE GENOMIC DNA]</scope>
    <source>
        <strain evidence="2 3">JCM 14331</strain>
    </source>
</reference>
<comment type="caution">
    <text evidence="2">The sequence shown here is derived from an EMBL/GenBank/DDBJ whole genome shotgun (WGS) entry which is preliminary data.</text>
</comment>
<sequence>MTVTGESSSLKKALTFLHQYNNIACANRDKAEKISASGQDKIIPPANTGNNATTATQPAANPDGGAWQR</sequence>
<keyword evidence="3" id="KW-1185">Reference proteome</keyword>